<gene>
    <name evidence="3" type="ORF">BOLC7T45883H</name>
</gene>
<dbReference type="GO" id="GO:0009507">
    <property type="term" value="C:chloroplast"/>
    <property type="evidence" value="ECO:0007669"/>
    <property type="project" value="TreeGrafter"/>
</dbReference>
<feature type="region of interest" description="Disordered" evidence="1">
    <location>
        <begin position="1"/>
        <end position="29"/>
    </location>
</feature>
<dbReference type="EMBL" id="LR031876">
    <property type="protein sequence ID" value="VDD40323.1"/>
    <property type="molecule type" value="Genomic_DNA"/>
</dbReference>
<feature type="region of interest" description="Disordered" evidence="1">
    <location>
        <begin position="244"/>
        <end position="268"/>
    </location>
</feature>
<dbReference type="AlphaFoldDB" id="A0A3P6E7Y2"/>
<feature type="transmembrane region" description="Helical" evidence="2">
    <location>
        <begin position="335"/>
        <end position="352"/>
    </location>
</feature>
<keyword evidence="2" id="KW-0812">Transmembrane</keyword>
<evidence type="ECO:0000313" key="3">
    <source>
        <dbReference type="EMBL" id="VDD40323.1"/>
    </source>
</evidence>
<accession>A0A3P6E7Y2</accession>
<feature type="transmembrane region" description="Helical" evidence="2">
    <location>
        <begin position="383"/>
        <end position="402"/>
    </location>
</feature>
<keyword evidence="2" id="KW-1133">Transmembrane helix</keyword>
<evidence type="ECO:0000256" key="2">
    <source>
        <dbReference type="SAM" id="Phobius"/>
    </source>
</evidence>
<dbReference type="PANTHER" id="PTHR31033">
    <property type="entry name" value="PROTEIN, PUTATIVE-RELATED"/>
    <property type="match status" value="1"/>
</dbReference>
<protein>
    <submittedName>
        <fullName evidence="3">Uncharacterized protein</fullName>
    </submittedName>
</protein>
<sequence length="473" mass="51881">MSEPYENGIIGSNEETRRNEKVNRHPLEKKNKENVEKTCGCVTIEQRQLRYYCKIVKSTKNPIFSTLIPTKTKTTSFSFLKAFSFRIVPPTRLSLSDHLFRFVRRRRLPSLIHSSPFSNTTRMANCSGDSSDVASQFDILRCPFLRNINEPTNLSFSSSLPFPIPARRAGQGPIFEDGPNFDTAFRLFHGQDGVVPLSNRAEAEKKPEPVFNPLAAKAATISLSSFGPGGPFGFDAFSDMFKNQKRKSDSSKNNKDSSKGGSHEAMSDDWLQTGNCPIAKSYRAVSGVAPLVAKILQPPPGMHYKCPKAIVAARAAISKTAFAKNLRPQPLSSKVLVIGMLGMALNVPLGVWREHTEKFSASWFIALHAAVPFIGILRKSVLMPKMAMVFTIAASVMGQVIGSRAERYRLKSVAQKKMTLSGSPNPSSVEAIQMEFPGVSSDGRCGDKVVMKWNPMLLEAASPVSTGATNVVC</sequence>
<feature type="transmembrane region" description="Helical" evidence="2">
    <location>
        <begin position="359"/>
        <end position="377"/>
    </location>
</feature>
<dbReference type="PANTHER" id="PTHR31033:SF21">
    <property type="entry name" value="TRANSMEMBRANE PROTEIN"/>
    <property type="match status" value="1"/>
</dbReference>
<proteinExistence type="predicted"/>
<feature type="compositionally biased region" description="Basic and acidic residues" evidence="1">
    <location>
        <begin position="14"/>
        <end position="29"/>
    </location>
</feature>
<evidence type="ECO:0000256" key="1">
    <source>
        <dbReference type="SAM" id="MobiDB-lite"/>
    </source>
</evidence>
<organism evidence="3">
    <name type="scientific">Brassica oleracea</name>
    <name type="common">Wild cabbage</name>
    <dbReference type="NCBI Taxonomy" id="3712"/>
    <lineage>
        <taxon>Eukaryota</taxon>
        <taxon>Viridiplantae</taxon>
        <taxon>Streptophyta</taxon>
        <taxon>Embryophyta</taxon>
        <taxon>Tracheophyta</taxon>
        <taxon>Spermatophyta</taxon>
        <taxon>Magnoliopsida</taxon>
        <taxon>eudicotyledons</taxon>
        <taxon>Gunneridae</taxon>
        <taxon>Pentapetalae</taxon>
        <taxon>rosids</taxon>
        <taxon>malvids</taxon>
        <taxon>Brassicales</taxon>
        <taxon>Brassicaceae</taxon>
        <taxon>Brassiceae</taxon>
        <taxon>Brassica</taxon>
    </lineage>
</organism>
<keyword evidence="2" id="KW-0472">Membrane</keyword>
<name>A0A3P6E7Y2_BRAOL</name>
<reference evidence="3" key="1">
    <citation type="submission" date="2018-11" db="EMBL/GenBank/DDBJ databases">
        <authorList>
            <consortium name="Genoscope - CEA"/>
            <person name="William W."/>
        </authorList>
    </citation>
    <scope>NUCLEOTIDE SEQUENCE</scope>
</reference>
<feature type="compositionally biased region" description="Basic and acidic residues" evidence="1">
    <location>
        <begin position="246"/>
        <end position="266"/>
    </location>
</feature>